<dbReference type="EMBL" id="LAZR01003394">
    <property type="protein sequence ID" value="KKN18797.1"/>
    <property type="molecule type" value="Genomic_DNA"/>
</dbReference>
<protein>
    <submittedName>
        <fullName evidence="1">Uncharacterized protein</fullName>
    </submittedName>
</protein>
<organism evidence="1">
    <name type="scientific">marine sediment metagenome</name>
    <dbReference type="NCBI Taxonomy" id="412755"/>
    <lineage>
        <taxon>unclassified sequences</taxon>
        <taxon>metagenomes</taxon>
        <taxon>ecological metagenomes</taxon>
    </lineage>
</organism>
<evidence type="ECO:0000313" key="1">
    <source>
        <dbReference type="EMBL" id="KKN18797.1"/>
    </source>
</evidence>
<proteinExistence type="predicted"/>
<reference evidence="1" key="1">
    <citation type="journal article" date="2015" name="Nature">
        <title>Complex archaea that bridge the gap between prokaryotes and eukaryotes.</title>
        <authorList>
            <person name="Spang A."/>
            <person name="Saw J.H."/>
            <person name="Jorgensen S.L."/>
            <person name="Zaremba-Niedzwiedzka K."/>
            <person name="Martijn J."/>
            <person name="Lind A.E."/>
            <person name="van Eijk R."/>
            <person name="Schleper C."/>
            <person name="Guy L."/>
            <person name="Ettema T.J."/>
        </authorList>
    </citation>
    <scope>NUCLEOTIDE SEQUENCE</scope>
</reference>
<dbReference type="AlphaFoldDB" id="A0A0F9P341"/>
<gene>
    <name evidence="1" type="ORF">LCGC14_0952210</name>
</gene>
<sequence>MRILKEVRSITIILISDATTIGITRSYVFGEVVRLVKILEPHVGNFP</sequence>
<comment type="caution">
    <text evidence="1">The sequence shown here is derived from an EMBL/GenBank/DDBJ whole genome shotgun (WGS) entry which is preliminary data.</text>
</comment>
<name>A0A0F9P341_9ZZZZ</name>
<accession>A0A0F9P341</accession>